<keyword evidence="5 7" id="KW-1133">Transmembrane helix</keyword>
<dbReference type="InterPro" id="IPR051393">
    <property type="entry name" value="ABC_transporter_permease"/>
</dbReference>
<feature type="transmembrane region" description="Helical" evidence="7">
    <location>
        <begin position="74"/>
        <end position="94"/>
    </location>
</feature>
<keyword evidence="10" id="KW-1185">Reference proteome</keyword>
<evidence type="ECO:0000256" key="2">
    <source>
        <dbReference type="ARBA" id="ARBA00022448"/>
    </source>
</evidence>
<evidence type="ECO:0000313" key="9">
    <source>
        <dbReference type="EMBL" id="GMK44211.1"/>
    </source>
</evidence>
<dbReference type="SUPFAM" id="SSF161098">
    <property type="entry name" value="MetI-like"/>
    <property type="match status" value="1"/>
</dbReference>
<evidence type="ECO:0000256" key="4">
    <source>
        <dbReference type="ARBA" id="ARBA00022692"/>
    </source>
</evidence>
<comment type="subcellular location">
    <subcellularLocation>
        <location evidence="1 7">Cell membrane</location>
        <topology evidence="1 7">Multi-pass membrane protein</topology>
    </subcellularLocation>
</comment>
<feature type="domain" description="ABC transmembrane type-1" evidence="8">
    <location>
        <begin position="70"/>
        <end position="284"/>
    </location>
</feature>
<feature type="transmembrane region" description="Helical" evidence="7">
    <location>
        <begin position="156"/>
        <end position="179"/>
    </location>
</feature>
<evidence type="ECO:0000256" key="7">
    <source>
        <dbReference type="RuleBase" id="RU363032"/>
    </source>
</evidence>
<dbReference type="CDD" id="cd06261">
    <property type="entry name" value="TM_PBP2"/>
    <property type="match status" value="1"/>
</dbReference>
<protein>
    <submittedName>
        <fullName evidence="9">Sugar ABC transporter permease</fullName>
    </submittedName>
</protein>
<dbReference type="Proteomes" id="UP001285921">
    <property type="component" value="Unassembled WGS sequence"/>
</dbReference>
<feature type="transmembrane region" description="Helical" evidence="7">
    <location>
        <begin position="206"/>
        <end position="227"/>
    </location>
</feature>
<evidence type="ECO:0000313" key="10">
    <source>
        <dbReference type="Proteomes" id="UP001285921"/>
    </source>
</evidence>
<evidence type="ECO:0000256" key="6">
    <source>
        <dbReference type="ARBA" id="ARBA00023136"/>
    </source>
</evidence>
<evidence type="ECO:0000256" key="1">
    <source>
        <dbReference type="ARBA" id="ARBA00004651"/>
    </source>
</evidence>
<reference evidence="9 10" key="1">
    <citation type="submission" date="2023-05" db="EMBL/GenBank/DDBJ databases">
        <title>Draft genome of Paenibacillus sp. CCS26.</title>
        <authorList>
            <person name="Akita H."/>
            <person name="Shinto Y."/>
            <person name="Kimura Z."/>
        </authorList>
    </citation>
    <scope>NUCLEOTIDE SEQUENCE [LARGE SCALE GENOMIC DNA]</scope>
    <source>
        <strain evidence="9 10">CCS26</strain>
    </source>
</reference>
<feature type="transmembrane region" description="Helical" evidence="7">
    <location>
        <begin position="106"/>
        <end position="126"/>
    </location>
</feature>
<name>A0ABQ6NGK4_9BACL</name>
<proteinExistence type="inferred from homology"/>
<comment type="similarity">
    <text evidence="7">Belongs to the binding-protein-dependent transport system permease family.</text>
</comment>
<sequence>MARSLMSQKYLYMMVLPGFLLVLIFSYFPMYGILIAFKDYSVAKGVWDSPWVGFKYFTQFWDNPMAIRTVKNTVLLGVYSLLWGFPAPIILALLFNELRSMKFKKFVQTVSYFPHFISTVIVVGMIKEFTSVDGLVNHITEFFGMEPINFLSESPYFRTIFISSGIWQGIGWGTILYLAALSNVDPTLYDVASIDGANRWEKMKHISLPSILPTTIILFILAVGGILGNDFTKVMLMYNPATYETADVIGTYVYREGLQGGRLEYATAVGLMLSVVAFCLIFITNKIARKFSDSSLW</sequence>
<comment type="caution">
    <text evidence="9">The sequence shown here is derived from an EMBL/GenBank/DDBJ whole genome shotgun (WGS) entry which is preliminary data.</text>
</comment>
<organism evidence="9 10">
    <name type="scientific">Paenibacillus glycanilyticus</name>
    <dbReference type="NCBI Taxonomy" id="126569"/>
    <lineage>
        <taxon>Bacteria</taxon>
        <taxon>Bacillati</taxon>
        <taxon>Bacillota</taxon>
        <taxon>Bacilli</taxon>
        <taxon>Bacillales</taxon>
        <taxon>Paenibacillaceae</taxon>
        <taxon>Paenibacillus</taxon>
    </lineage>
</organism>
<gene>
    <name evidence="9" type="ORF">PghCCS26_13380</name>
</gene>
<dbReference type="InterPro" id="IPR035906">
    <property type="entry name" value="MetI-like_sf"/>
</dbReference>
<evidence type="ECO:0000256" key="5">
    <source>
        <dbReference type="ARBA" id="ARBA00022989"/>
    </source>
</evidence>
<dbReference type="InterPro" id="IPR000515">
    <property type="entry name" value="MetI-like"/>
</dbReference>
<evidence type="ECO:0000259" key="8">
    <source>
        <dbReference type="PROSITE" id="PS50928"/>
    </source>
</evidence>
<keyword evidence="4 7" id="KW-0812">Transmembrane</keyword>
<dbReference type="Pfam" id="PF00528">
    <property type="entry name" value="BPD_transp_1"/>
    <property type="match status" value="1"/>
</dbReference>
<keyword evidence="3" id="KW-1003">Cell membrane</keyword>
<evidence type="ECO:0000256" key="3">
    <source>
        <dbReference type="ARBA" id="ARBA00022475"/>
    </source>
</evidence>
<dbReference type="EMBL" id="BTCL01000003">
    <property type="protein sequence ID" value="GMK44211.1"/>
    <property type="molecule type" value="Genomic_DNA"/>
</dbReference>
<accession>A0ABQ6NGK4</accession>
<keyword evidence="6 7" id="KW-0472">Membrane</keyword>
<feature type="transmembrane region" description="Helical" evidence="7">
    <location>
        <begin position="12"/>
        <end position="37"/>
    </location>
</feature>
<dbReference type="PANTHER" id="PTHR30193">
    <property type="entry name" value="ABC TRANSPORTER PERMEASE PROTEIN"/>
    <property type="match status" value="1"/>
</dbReference>
<dbReference type="Gene3D" id="1.10.3720.10">
    <property type="entry name" value="MetI-like"/>
    <property type="match status" value="1"/>
</dbReference>
<dbReference type="PROSITE" id="PS50928">
    <property type="entry name" value="ABC_TM1"/>
    <property type="match status" value="1"/>
</dbReference>
<feature type="transmembrane region" description="Helical" evidence="7">
    <location>
        <begin position="265"/>
        <end position="283"/>
    </location>
</feature>
<keyword evidence="2 7" id="KW-0813">Transport</keyword>
<dbReference type="PANTHER" id="PTHR30193:SF44">
    <property type="entry name" value="LACTOSE TRANSPORT SYSTEM PERMEASE PROTEIN LACF"/>
    <property type="match status" value="1"/>
</dbReference>